<sequence>MAAPSEQARYVRSFSAASASQSTDFMLRETAPRLGGGLFASNKAGAYDLVEKMSYLYVRVVKARELPGFAGSINPYVELRLGNFKGTTRHFEKNHHPEWNEVFAFTREQIQASHLEVWLGSKGLAQEERVAYSRFDLAEIPTRVPPDSPLAPQWYRLADKEGKRIAGELMLAVWHGTQADECFPSAIHAEDAYHVDASINTLIKGKVYPSPRLWYTRVHVLNAQDIYATNRSPHGQVFVKARVGNQLLKTKVCRSTTLNYEWNEHLVFVCAEPFEEVLELSVEEHIEVNKHKVIGICHLPLRECARRNSHDQRIPASWYNLKRSAAEEIKEEKFSAKINLCVTHEGGYHVMAESTHHSSDFRPSSKDLWKPPIGLLELGVLRAEGLAPMRSKDNKGTCDAYCVAKYGDKWCRTRTIIDKLSPRFNEQYTWDVHDHSTVITICVFHNCLIEKGAKDLLIGKVRIRLSTLETDRIYTHAYPLISLHHSGVKKMGDLHLAIRFSATSWSNLLYNYGRPHLPIGHYAQPLNVVHQEYLRERAMEIVAHRMSRMEPPLRREVVEEMCDMRSHLWSMRRSRANFYRLITVLSGCFRMVSWINDICMWKNPVTTSLIHILFAMLVAFPNLILPTCFLYMFLICLWKYRFRPRYPPHMNTKISFAEAIHHDELAEEFDTFPTSQSPEIVRMRYDRLRSLAGRIQTIVGDFAMHGERIEALFTWRDPRATAMFLCWCLCMAVITYAAPFQIILLCYGFYMMRHPRLRYRMPSPVFNYFRRLPSKTDCLI</sequence>
<feature type="transmembrane region" description="Helical" evidence="7">
    <location>
        <begin position="608"/>
        <end position="638"/>
    </location>
</feature>
<proteinExistence type="inferred from homology"/>
<dbReference type="SUPFAM" id="SSF49562">
    <property type="entry name" value="C2 domain (Calcium/lipid-binding domain, CaLB)"/>
    <property type="match status" value="3"/>
</dbReference>
<evidence type="ECO:0000256" key="2">
    <source>
        <dbReference type="ARBA" id="ARBA00007923"/>
    </source>
</evidence>
<dbReference type="PANTHER" id="PTHR31425">
    <property type="entry name" value="PHOSPHORIBOSYLANTHRANILATE TRANSFERASE ISOFORM 1"/>
    <property type="match status" value="1"/>
</dbReference>
<reference evidence="9" key="1">
    <citation type="submission" date="2020-01" db="EMBL/GenBank/DDBJ databases">
        <title>Genome sequence of Kobresia littledalei, the first chromosome-level genome in the family Cyperaceae.</title>
        <authorList>
            <person name="Qu G."/>
        </authorList>
    </citation>
    <scope>NUCLEOTIDE SEQUENCE</scope>
    <source>
        <strain evidence="9">C.B.Clarke</strain>
        <tissue evidence="9">Leaf</tissue>
    </source>
</reference>
<evidence type="ECO:0000256" key="6">
    <source>
        <dbReference type="ARBA" id="ARBA00023136"/>
    </source>
</evidence>
<evidence type="ECO:0000256" key="4">
    <source>
        <dbReference type="ARBA" id="ARBA00022737"/>
    </source>
</evidence>
<dbReference type="GO" id="GO:0016020">
    <property type="term" value="C:membrane"/>
    <property type="evidence" value="ECO:0007669"/>
    <property type="project" value="UniProtKB-SubCell"/>
</dbReference>
<evidence type="ECO:0000256" key="7">
    <source>
        <dbReference type="SAM" id="Phobius"/>
    </source>
</evidence>
<feature type="domain" description="C2" evidence="8">
    <location>
        <begin position="37"/>
        <end position="155"/>
    </location>
</feature>
<dbReference type="EMBL" id="SWLB01000003">
    <property type="protein sequence ID" value="KAF3340238.1"/>
    <property type="molecule type" value="Genomic_DNA"/>
</dbReference>
<protein>
    <submittedName>
        <fullName evidence="9">Protein QUIRKY</fullName>
    </submittedName>
</protein>
<comment type="similarity">
    <text evidence="2">Belongs to the MCTP family.</text>
</comment>
<feature type="domain" description="C2" evidence="8">
    <location>
        <begin position="357"/>
        <end position="478"/>
    </location>
</feature>
<dbReference type="Pfam" id="PF08372">
    <property type="entry name" value="PRT_C"/>
    <property type="match status" value="1"/>
</dbReference>
<comment type="subcellular location">
    <subcellularLocation>
        <location evidence="1">Membrane</location>
        <topology evidence="1">Multi-pass membrane protein</topology>
    </subcellularLocation>
</comment>
<evidence type="ECO:0000313" key="10">
    <source>
        <dbReference type="Proteomes" id="UP000623129"/>
    </source>
</evidence>
<dbReference type="InterPro" id="IPR000008">
    <property type="entry name" value="C2_dom"/>
</dbReference>
<dbReference type="FunFam" id="2.60.40.150:FF:000090">
    <property type="entry name" value="C2 domain-containing protein"/>
    <property type="match status" value="1"/>
</dbReference>
<dbReference type="InterPro" id="IPR047257">
    <property type="entry name" value="C2B_MCTP_PRT_plant"/>
</dbReference>
<evidence type="ECO:0000256" key="3">
    <source>
        <dbReference type="ARBA" id="ARBA00022692"/>
    </source>
</evidence>
<keyword evidence="3 7" id="KW-0812">Transmembrane</keyword>
<dbReference type="InterPro" id="IPR047259">
    <property type="entry name" value="QUIRKY-like"/>
</dbReference>
<name>A0A833RSY6_9POAL</name>
<evidence type="ECO:0000256" key="1">
    <source>
        <dbReference type="ARBA" id="ARBA00004141"/>
    </source>
</evidence>
<evidence type="ECO:0000259" key="8">
    <source>
        <dbReference type="PROSITE" id="PS50004"/>
    </source>
</evidence>
<keyword evidence="10" id="KW-1185">Reference proteome</keyword>
<gene>
    <name evidence="9" type="ORF">FCM35_KLT16009</name>
</gene>
<feature type="transmembrane region" description="Helical" evidence="7">
    <location>
        <begin position="724"/>
        <end position="750"/>
    </location>
</feature>
<dbReference type="Gene3D" id="2.60.40.150">
    <property type="entry name" value="C2 domain"/>
    <property type="match status" value="3"/>
</dbReference>
<dbReference type="Pfam" id="PF00168">
    <property type="entry name" value="C2"/>
    <property type="match status" value="3"/>
</dbReference>
<dbReference type="SMART" id="SM00239">
    <property type="entry name" value="C2"/>
    <property type="match status" value="3"/>
</dbReference>
<keyword evidence="4" id="KW-0677">Repeat</keyword>
<dbReference type="Proteomes" id="UP000623129">
    <property type="component" value="Unassembled WGS sequence"/>
</dbReference>
<accession>A0A833RSY6</accession>
<dbReference type="InterPro" id="IPR047255">
    <property type="entry name" value="C2D_MCTP_PRT_plant"/>
</dbReference>
<dbReference type="OrthoDB" id="5973539at2759"/>
<evidence type="ECO:0000313" key="9">
    <source>
        <dbReference type="EMBL" id="KAF3340238.1"/>
    </source>
</evidence>
<keyword evidence="6 7" id="KW-0472">Membrane</keyword>
<dbReference type="PANTHER" id="PTHR31425:SF6">
    <property type="entry name" value="OS02G0663900 PROTEIN"/>
    <property type="match status" value="1"/>
</dbReference>
<dbReference type="InterPro" id="IPR013583">
    <property type="entry name" value="MCTP_C"/>
</dbReference>
<comment type="caution">
    <text evidence="9">The sequence shown here is derived from an EMBL/GenBank/DDBJ whole genome shotgun (WGS) entry which is preliminary data.</text>
</comment>
<evidence type="ECO:0000256" key="5">
    <source>
        <dbReference type="ARBA" id="ARBA00022989"/>
    </source>
</evidence>
<organism evidence="9 10">
    <name type="scientific">Carex littledalei</name>
    <dbReference type="NCBI Taxonomy" id="544730"/>
    <lineage>
        <taxon>Eukaryota</taxon>
        <taxon>Viridiplantae</taxon>
        <taxon>Streptophyta</taxon>
        <taxon>Embryophyta</taxon>
        <taxon>Tracheophyta</taxon>
        <taxon>Spermatophyta</taxon>
        <taxon>Magnoliopsida</taxon>
        <taxon>Liliopsida</taxon>
        <taxon>Poales</taxon>
        <taxon>Cyperaceae</taxon>
        <taxon>Cyperoideae</taxon>
        <taxon>Cariceae</taxon>
        <taxon>Carex</taxon>
        <taxon>Carex subgen. Euthyceras</taxon>
    </lineage>
</organism>
<dbReference type="AlphaFoldDB" id="A0A833RSY6"/>
<feature type="domain" description="C2" evidence="8">
    <location>
        <begin position="203"/>
        <end position="314"/>
    </location>
</feature>
<dbReference type="CDD" id="cd08379">
    <property type="entry name" value="C2D_MCTP_PRT_plant"/>
    <property type="match status" value="1"/>
</dbReference>
<dbReference type="PROSITE" id="PS50004">
    <property type="entry name" value="C2"/>
    <property type="match status" value="3"/>
</dbReference>
<keyword evidence="5 7" id="KW-1133">Transmembrane helix</keyword>
<dbReference type="CDD" id="cd08378">
    <property type="entry name" value="C2B_MCTP_PRT_plant"/>
    <property type="match status" value="1"/>
</dbReference>
<dbReference type="InterPro" id="IPR035892">
    <property type="entry name" value="C2_domain_sf"/>
</dbReference>